<name>A0ABM9ZRN1_9BACT</name>
<comment type="caution">
    <text evidence="1">The sequence shown here is derived from an EMBL/GenBank/DDBJ whole genome shotgun (WGS) entry which is preliminary data.</text>
</comment>
<protein>
    <submittedName>
        <fullName evidence="1">Uncharacterized protein</fullName>
    </submittedName>
</protein>
<reference evidence="1 2" key="1">
    <citation type="submission" date="2009-12" db="EMBL/GenBank/DDBJ databases">
        <authorList>
            <person name="Shrivastava S."/>
            <person name="Madupu R."/>
            <person name="Durkin A.S."/>
            <person name="Torralba M."/>
            <person name="Methe B."/>
            <person name="Sutton G.G."/>
            <person name="Strausberg R.L."/>
            <person name="Nelson K.E."/>
        </authorList>
    </citation>
    <scope>NUCLEOTIDE SEQUENCE [LARGE SCALE GENOMIC DNA]</scope>
    <source>
        <strain evidence="1 2">W5455</strain>
    </source>
</reference>
<keyword evidence="2" id="KW-1185">Reference proteome</keyword>
<dbReference type="EMBL" id="ADFP01000135">
    <property type="protein sequence ID" value="EFB89450.1"/>
    <property type="molecule type" value="Genomic_DNA"/>
</dbReference>
<gene>
    <name evidence="1" type="ORF">HMPREF7215_0218</name>
</gene>
<dbReference type="Proteomes" id="UP000006462">
    <property type="component" value="Unassembled WGS sequence"/>
</dbReference>
<organism evidence="1 2">
    <name type="scientific">Pyramidobacter piscolens W5455</name>
    <dbReference type="NCBI Taxonomy" id="352165"/>
    <lineage>
        <taxon>Bacteria</taxon>
        <taxon>Thermotogati</taxon>
        <taxon>Synergistota</taxon>
        <taxon>Synergistia</taxon>
        <taxon>Synergistales</taxon>
        <taxon>Dethiosulfovibrionaceae</taxon>
        <taxon>Pyramidobacter</taxon>
    </lineage>
</organism>
<evidence type="ECO:0000313" key="2">
    <source>
        <dbReference type="Proteomes" id="UP000006462"/>
    </source>
</evidence>
<evidence type="ECO:0000313" key="1">
    <source>
        <dbReference type="EMBL" id="EFB89450.1"/>
    </source>
</evidence>
<proteinExistence type="predicted"/>
<sequence>MPAANINALHFSGRVILSSFQKIVGWCARQLSRFIFSW</sequence>
<accession>A0ABM9ZRN1</accession>